<evidence type="ECO:0000313" key="2">
    <source>
        <dbReference type="Proteomes" id="UP000027730"/>
    </source>
</evidence>
<dbReference type="Proteomes" id="UP000027730">
    <property type="component" value="Unassembled WGS sequence"/>
</dbReference>
<dbReference type="HOGENOM" id="CLU_2849297_0_0_1"/>
<dbReference type="AlphaFoldDB" id="A0A074WRJ9"/>
<reference evidence="1 2" key="1">
    <citation type="journal article" date="2014" name="BMC Genomics">
        <title>Genome sequencing of four Aureobasidium pullulans varieties: biotechnological potential, stress tolerance, and description of new species.</title>
        <authorList>
            <person name="Gostin Ar C."/>
            <person name="Ohm R.A."/>
            <person name="Kogej T."/>
            <person name="Sonjak S."/>
            <person name="Turk M."/>
            <person name="Zajc J."/>
            <person name="Zalar P."/>
            <person name="Grube M."/>
            <person name="Sun H."/>
            <person name="Han J."/>
            <person name="Sharma A."/>
            <person name="Chiniquy J."/>
            <person name="Ngan C.Y."/>
            <person name="Lipzen A."/>
            <person name="Barry K."/>
            <person name="Grigoriev I.V."/>
            <person name="Gunde-Cimerman N."/>
        </authorList>
    </citation>
    <scope>NUCLEOTIDE SEQUENCE [LARGE SCALE GENOMIC DNA]</scope>
    <source>
        <strain evidence="1 2">CBS 147.97</strain>
    </source>
</reference>
<evidence type="ECO:0000313" key="1">
    <source>
        <dbReference type="EMBL" id="KEQ75773.1"/>
    </source>
</evidence>
<protein>
    <submittedName>
        <fullName evidence="1">Uncharacterized protein</fullName>
    </submittedName>
</protein>
<dbReference type="GeneID" id="25409354"/>
<sequence length="80" mass="9369">MKVYIRRLRSCFHQSAASSHSELDHQTCRGSSIGRACGSYLPRYSQPQGRGFEPRLRLFLQTVDYSFVFFTMSTWWERGV</sequence>
<dbReference type="RefSeq" id="XP_013430159.1">
    <property type="nucleotide sequence ID" value="XM_013574705.1"/>
</dbReference>
<organism evidence="1 2">
    <name type="scientific">Aureobasidium namibiae CBS 147.97</name>
    <dbReference type="NCBI Taxonomy" id="1043004"/>
    <lineage>
        <taxon>Eukaryota</taxon>
        <taxon>Fungi</taxon>
        <taxon>Dikarya</taxon>
        <taxon>Ascomycota</taxon>
        <taxon>Pezizomycotina</taxon>
        <taxon>Dothideomycetes</taxon>
        <taxon>Dothideomycetidae</taxon>
        <taxon>Dothideales</taxon>
        <taxon>Saccotheciaceae</taxon>
        <taxon>Aureobasidium</taxon>
    </lineage>
</organism>
<dbReference type="EMBL" id="KL584704">
    <property type="protein sequence ID" value="KEQ75773.1"/>
    <property type="molecule type" value="Genomic_DNA"/>
</dbReference>
<dbReference type="OrthoDB" id="10346961at2759"/>
<proteinExistence type="predicted"/>
<keyword evidence="2" id="KW-1185">Reference proteome</keyword>
<accession>A0A074WRJ9</accession>
<name>A0A074WRJ9_9PEZI</name>
<gene>
    <name evidence="1" type="ORF">M436DRAFT_40318</name>
</gene>